<evidence type="ECO:0000313" key="2">
    <source>
        <dbReference type="Proteomes" id="UP000177610"/>
    </source>
</evidence>
<name>A0A1F5NA26_9BACT</name>
<protein>
    <recommendedName>
        <fullName evidence="3">Toxin</fullName>
    </recommendedName>
</protein>
<dbReference type="Pfam" id="PF04365">
    <property type="entry name" value="BrnT_toxin"/>
    <property type="match status" value="1"/>
</dbReference>
<dbReference type="InterPro" id="IPR007460">
    <property type="entry name" value="BrnT_toxin"/>
</dbReference>
<evidence type="ECO:0000313" key="1">
    <source>
        <dbReference type="EMBL" id="OGE74454.1"/>
    </source>
</evidence>
<proteinExistence type="predicted"/>
<accession>A0A1F5NA26</accession>
<comment type="caution">
    <text evidence="1">The sequence shown here is derived from an EMBL/GenBank/DDBJ whole genome shotgun (WGS) entry which is preliminary data.</text>
</comment>
<dbReference type="STRING" id="1817821.A2717_02885"/>
<dbReference type="InterPro" id="IPR038573">
    <property type="entry name" value="BrnT_sf"/>
</dbReference>
<evidence type="ECO:0008006" key="3">
    <source>
        <dbReference type="Google" id="ProtNLM"/>
    </source>
</evidence>
<dbReference type="Proteomes" id="UP000177610">
    <property type="component" value="Unassembled WGS sequence"/>
</dbReference>
<dbReference type="AlphaFoldDB" id="A0A1F5NA26"/>
<sequence length="99" mass="11505">MTRLFKKLVGFLWDSGNREKNENKHKVTIQEAEEVFFDSHYVLLKDSIHSGSEHRFNIIGLTKAGRLLTVTFTVRKLMVRVISARPAAKKERIIYEKTS</sequence>
<dbReference type="Gene3D" id="3.10.450.530">
    <property type="entry name" value="Ribonuclease toxin, BrnT, of type II toxin-antitoxin system"/>
    <property type="match status" value="1"/>
</dbReference>
<gene>
    <name evidence="1" type="ORF">A2717_02885</name>
</gene>
<dbReference type="EMBL" id="MFEH01000001">
    <property type="protein sequence ID" value="OGE74454.1"/>
    <property type="molecule type" value="Genomic_DNA"/>
</dbReference>
<organism evidence="1 2">
    <name type="scientific">Candidatus Doudnabacteria bacterium RIFCSPHIGHO2_01_FULL_41_86</name>
    <dbReference type="NCBI Taxonomy" id="1817821"/>
    <lineage>
        <taxon>Bacteria</taxon>
        <taxon>Candidatus Doudnaibacteriota</taxon>
    </lineage>
</organism>
<reference evidence="1 2" key="1">
    <citation type="journal article" date="2016" name="Nat. Commun.">
        <title>Thousands of microbial genomes shed light on interconnected biogeochemical processes in an aquifer system.</title>
        <authorList>
            <person name="Anantharaman K."/>
            <person name="Brown C.T."/>
            <person name="Hug L.A."/>
            <person name="Sharon I."/>
            <person name="Castelle C.J."/>
            <person name="Probst A.J."/>
            <person name="Thomas B.C."/>
            <person name="Singh A."/>
            <person name="Wilkins M.J."/>
            <person name="Karaoz U."/>
            <person name="Brodie E.L."/>
            <person name="Williams K.H."/>
            <person name="Hubbard S.S."/>
            <person name="Banfield J.F."/>
        </authorList>
    </citation>
    <scope>NUCLEOTIDE SEQUENCE [LARGE SCALE GENOMIC DNA]</scope>
</reference>